<evidence type="ECO:0000259" key="3">
    <source>
        <dbReference type="Pfam" id="PF22725"/>
    </source>
</evidence>
<keyword evidence="5" id="KW-1185">Reference proteome</keyword>
<evidence type="ECO:0000313" key="4">
    <source>
        <dbReference type="EMBL" id="CAI8047265.1"/>
    </source>
</evidence>
<dbReference type="PANTHER" id="PTHR43249">
    <property type="entry name" value="UDP-N-ACETYL-2-AMINO-2-DEOXY-D-GLUCURONATE OXIDASE"/>
    <property type="match status" value="1"/>
</dbReference>
<dbReference type="InterPro" id="IPR036291">
    <property type="entry name" value="NAD(P)-bd_dom_sf"/>
</dbReference>
<accession>A0AA35TFC1</accession>
<dbReference type="SUPFAM" id="SSF51735">
    <property type="entry name" value="NAD(P)-binding Rossmann-fold domains"/>
    <property type="match status" value="1"/>
</dbReference>
<evidence type="ECO:0000256" key="1">
    <source>
        <dbReference type="ARBA" id="ARBA00010928"/>
    </source>
</evidence>
<protein>
    <submittedName>
        <fullName evidence="4">UDP-N-acetylglucosamine 3-dehydrogenase</fullName>
    </submittedName>
</protein>
<dbReference type="EMBL" id="CASHTH010003624">
    <property type="protein sequence ID" value="CAI8047265.1"/>
    <property type="molecule type" value="Genomic_DNA"/>
</dbReference>
<dbReference type="Gene3D" id="3.30.360.10">
    <property type="entry name" value="Dihydrodipicolinate Reductase, domain 2"/>
    <property type="match status" value="1"/>
</dbReference>
<reference evidence="4" key="1">
    <citation type="submission" date="2023-03" db="EMBL/GenBank/DDBJ databases">
        <authorList>
            <person name="Steffen K."/>
            <person name="Cardenas P."/>
        </authorList>
    </citation>
    <scope>NUCLEOTIDE SEQUENCE</scope>
</reference>
<comment type="caution">
    <text evidence="4">The sequence shown here is derived from an EMBL/GenBank/DDBJ whole genome shotgun (WGS) entry which is preliminary data.</text>
</comment>
<dbReference type="Pfam" id="PF01408">
    <property type="entry name" value="GFO_IDH_MocA"/>
    <property type="match status" value="1"/>
</dbReference>
<dbReference type="PANTHER" id="PTHR43249:SF1">
    <property type="entry name" value="D-GLUCOSIDE 3-DEHYDROGENASE"/>
    <property type="match status" value="1"/>
</dbReference>
<dbReference type="Proteomes" id="UP001174909">
    <property type="component" value="Unassembled WGS sequence"/>
</dbReference>
<feature type="domain" description="Gfo/Idh/MocA-like oxidoreductase N-terminal" evidence="2">
    <location>
        <begin position="5"/>
        <end position="120"/>
    </location>
</feature>
<proteinExistence type="inferred from homology"/>
<evidence type="ECO:0000313" key="5">
    <source>
        <dbReference type="Proteomes" id="UP001174909"/>
    </source>
</evidence>
<dbReference type="AlphaFoldDB" id="A0AA35TFC1"/>
<gene>
    <name evidence="4" type="ORF">GBAR_LOCUS26109</name>
</gene>
<dbReference type="Gene3D" id="3.40.50.720">
    <property type="entry name" value="NAD(P)-binding Rossmann-like Domain"/>
    <property type="match status" value="1"/>
</dbReference>
<name>A0AA35TFC1_GEOBA</name>
<dbReference type="GO" id="GO:0000166">
    <property type="term" value="F:nucleotide binding"/>
    <property type="evidence" value="ECO:0007669"/>
    <property type="project" value="InterPro"/>
</dbReference>
<dbReference type="Pfam" id="PF22725">
    <property type="entry name" value="GFO_IDH_MocA_C3"/>
    <property type="match status" value="1"/>
</dbReference>
<organism evidence="4 5">
    <name type="scientific">Geodia barretti</name>
    <name type="common">Barrett's horny sponge</name>
    <dbReference type="NCBI Taxonomy" id="519541"/>
    <lineage>
        <taxon>Eukaryota</taxon>
        <taxon>Metazoa</taxon>
        <taxon>Porifera</taxon>
        <taxon>Demospongiae</taxon>
        <taxon>Heteroscleromorpha</taxon>
        <taxon>Tetractinellida</taxon>
        <taxon>Astrophorina</taxon>
        <taxon>Geodiidae</taxon>
        <taxon>Geodia</taxon>
    </lineage>
</organism>
<dbReference type="InterPro" id="IPR055170">
    <property type="entry name" value="GFO_IDH_MocA-like_dom"/>
</dbReference>
<sequence>MSDVRLGFIGTGGNMNRHLRELTEIGGTKFVAFCDIVVEKAEQAVTQYGGKAYGDYNQMLASEELDAVYISIPPFAHGAPERAVVAAGLPMFVEKPVHMDAAEAKDIAAEVEERGIITACGYQERYLDIIDKAQELLADRRVGFFMGYWMGGMPGGWWREKAKSGGQLMEQTTHEFDMARYLFGEVKTVYAVARYDLIPNTDYDIEEASAVSLQFESGVFGVMFSACFTTNGMRRSGLDIFCEDGSLEYHLRSALVLSTADETTTWNPQNNCTIEMDSTFIDAVRAGDGSAIRSPYSDAAKTAILSIAANHSLENR</sequence>
<evidence type="ECO:0000259" key="2">
    <source>
        <dbReference type="Pfam" id="PF01408"/>
    </source>
</evidence>
<dbReference type="InterPro" id="IPR052515">
    <property type="entry name" value="Gfo/Idh/MocA_Oxidoreductase"/>
</dbReference>
<feature type="domain" description="GFO/IDH/MocA-like oxidoreductase" evidence="3">
    <location>
        <begin position="146"/>
        <end position="248"/>
    </location>
</feature>
<comment type="similarity">
    <text evidence="1">Belongs to the Gfo/Idh/MocA family.</text>
</comment>
<dbReference type="InterPro" id="IPR000683">
    <property type="entry name" value="Gfo/Idh/MocA-like_OxRdtase_N"/>
</dbReference>
<dbReference type="SUPFAM" id="SSF55347">
    <property type="entry name" value="Glyceraldehyde-3-phosphate dehydrogenase-like, C-terminal domain"/>
    <property type="match status" value="1"/>
</dbReference>